<evidence type="ECO:0000313" key="3">
    <source>
        <dbReference type="Proteomes" id="UP000198510"/>
    </source>
</evidence>
<sequence length="175" mass="19881">MMTLVSHLIGSQRTASFLCGLILFLALWSPPQAFAHDFHATLAEVQYNPQTRSLEVSLRLFTDDLEKALDTMYPSQGPFRLNEADVYLSAYLKEHFQAYTSGKQLLELQYVGQEVAVDVTWLYFEFPCGDQPPTRVVNSVLTELYDDQKNLVNLTYQGNKQSYVLTKGETVASLR</sequence>
<organism evidence="2 3">
    <name type="scientific">Catalinimonas alkaloidigena</name>
    <dbReference type="NCBI Taxonomy" id="1075417"/>
    <lineage>
        <taxon>Bacteria</taxon>
        <taxon>Pseudomonadati</taxon>
        <taxon>Bacteroidota</taxon>
        <taxon>Cytophagia</taxon>
        <taxon>Cytophagales</taxon>
        <taxon>Catalimonadaceae</taxon>
        <taxon>Catalinimonas</taxon>
    </lineage>
</organism>
<proteinExistence type="predicted"/>
<dbReference type="Pfam" id="PF20420">
    <property type="entry name" value="DUF6702"/>
    <property type="match status" value="1"/>
</dbReference>
<feature type="chain" id="PRO_5011718879" description="Orphan protein" evidence="1">
    <location>
        <begin position="36"/>
        <end position="175"/>
    </location>
</feature>
<keyword evidence="3" id="KW-1185">Reference proteome</keyword>
<evidence type="ECO:0000256" key="1">
    <source>
        <dbReference type="SAM" id="SignalP"/>
    </source>
</evidence>
<dbReference type="AlphaFoldDB" id="A0A1G9N505"/>
<dbReference type="OrthoDB" id="5735516at2"/>
<accession>A0A1G9N505</accession>
<dbReference type="STRING" id="1075417.SAMN05421823_108172"/>
<evidence type="ECO:0000313" key="2">
    <source>
        <dbReference type="EMBL" id="SDL81197.1"/>
    </source>
</evidence>
<dbReference type="InterPro" id="IPR046525">
    <property type="entry name" value="DUF6702"/>
</dbReference>
<name>A0A1G9N505_9BACT</name>
<evidence type="ECO:0008006" key="4">
    <source>
        <dbReference type="Google" id="ProtNLM"/>
    </source>
</evidence>
<feature type="signal peptide" evidence="1">
    <location>
        <begin position="1"/>
        <end position="35"/>
    </location>
</feature>
<dbReference type="RefSeq" id="WP_143017376.1">
    <property type="nucleotide sequence ID" value="NZ_FNFO01000008.1"/>
</dbReference>
<gene>
    <name evidence="2" type="ORF">SAMN05421823_108172</name>
</gene>
<dbReference type="EMBL" id="FNFO01000008">
    <property type="protein sequence ID" value="SDL81197.1"/>
    <property type="molecule type" value="Genomic_DNA"/>
</dbReference>
<protein>
    <recommendedName>
        <fullName evidence="4">Orphan protein</fullName>
    </recommendedName>
</protein>
<dbReference type="Proteomes" id="UP000198510">
    <property type="component" value="Unassembled WGS sequence"/>
</dbReference>
<keyword evidence="1" id="KW-0732">Signal</keyword>
<reference evidence="2 3" key="1">
    <citation type="submission" date="2016-10" db="EMBL/GenBank/DDBJ databases">
        <authorList>
            <person name="de Groot N.N."/>
        </authorList>
    </citation>
    <scope>NUCLEOTIDE SEQUENCE [LARGE SCALE GENOMIC DNA]</scope>
    <source>
        <strain evidence="2 3">DSM 25186</strain>
    </source>
</reference>